<accession>A0A914ECZ0</accession>
<evidence type="ECO:0000313" key="2">
    <source>
        <dbReference type="WBParaSite" id="ACRNAN_scaffold6914.g7240.t1"/>
    </source>
</evidence>
<sequence length="75" mass="8702">TPKLTPTIQSNDYQETCDLNKANPLRHKVDENLFMVLSTKKINGDVQYLEQWYRQIFQNAFLHGPTTKTTATMLT</sequence>
<protein>
    <submittedName>
        <fullName evidence="2">Uncharacterized protein</fullName>
    </submittedName>
</protein>
<name>A0A914ECZ0_9BILA</name>
<dbReference type="WBParaSite" id="ACRNAN_scaffold6914.g7240.t1">
    <property type="protein sequence ID" value="ACRNAN_scaffold6914.g7240.t1"/>
    <property type="gene ID" value="ACRNAN_scaffold6914.g7240"/>
</dbReference>
<dbReference type="AlphaFoldDB" id="A0A914ECZ0"/>
<dbReference type="Proteomes" id="UP000887540">
    <property type="component" value="Unplaced"/>
</dbReference>
<reference evidence="2" key="1">
    <citation type="submission" date="2022-11" db="UniProtKB">
        <authorList>
            <consortium name="WormBaseParasite"/>
        </authorList>
    </citation>
    <scope>IDENTIFICATION</scope>
</reference>
<proteinExistence type="predicted"/>
<organism evidence="1 2">
    <name type="scientific">Acrobeloides nanus</name>
    <dbReference type="NCBI Taxonomy" id="290746"/>
    <lineage>
        <taxon>Eukaryota</taxon>
        <taxon>Metazoa</taxon>
        <taxon>Ecdysozoa</taxon>
        <taxon>Nematoda</taxon>
        <taxon>Chromadorea</taxon>
        <taxon>Rhabditida</taxon>
        <taxon>Tylenchina</taxon>
        <taxon>Cephalobomorpha</taxon>
        <taxon>Cephaloboidea</taxon>
        <taxon>Cephalobidae</taxon>
        <taxon>Acrobeloides</taxon>
    </lineage>
</organism>
<keyword evidence="1" id="KW-1185">Reference proteome</keyword>
<evidence type="ECO:0000313" key="1">
    <source>
        <dbReference type="Proteomes" id="UP000887540"/>
    </source>
</evidence>